<evidence type="ECO:0000259" key="6">
    <source>
        <dbReference type="Pfam" id="PF02777"/>
    </source>
</evidence>
<evidence type="ECO:0000313" key="8">
    <source>
        <dbReference type="Proteomes" id="UP000294919"/>
    </source>
</evidence>
<dbReference type="EMBL" id="SLWV01000014">
    <property type="protein sequence ID" value="TCO73827.1"/>
    <property type="molecule type" value="Genomic_DNA"/>
</dbReference>
<feature type="binding site" evidence="5">
    <location>
        <position position="25"/>
    </location>
    <ligand>
        <name>Mn(2+)</name>
        <dbReference type="ChEBI" id="CHEBI:29035"/>
    </ligand>
</feature>
<name>A0A4R2KMP9_9FIRM</name>
<dbReference type="Proteomes" id="UP000294919">
    <property type="component" value="Unassembled WGS sequence"/>
</dbReference>
<organism evidence="7 8">
    <name type="scientific">Marinisporobacter balticus</name>
    <dbReference type="NCBI Taxonomy" id="2018667"/>
    <lineage>
        <taxon>Bacteria</taxon>
        <taxon>Bacillati</taxon>
        <taxon>Bacillota</taxon>
        <taxon>Clostridia</taxon>
        <taxon>Peptostreptococcales</taxon>
        <taxon>Thermotaleaceae</taxon>
        <taxon>Marinisporobacter</taxon>
    </lineage>
</organism>
<keyword evidence="4" id="KW-0560">Oxidoreductase</keyword>
<feature type="binding site" evidence="5">
    <location>
        <position position="156"/>
    </location>
    <ligand>
        <name>Mn(2+)</name>
        <dbReference type="ChEBI" id="CHEBI:29035"/>
    </ligand>
</feature>
<evidence type="ECO:0000256" key="4">
    <source>
        <dbReference type="ARBA" id="ARBA00023002"/>
    </source>
</evidence>
<feature type="binding site" evidence="5">
    <location>
        <position position="160"/>
    </location>
    <ligand>
        <name>Mn(2+)</name>
        <dbReference type="ChEBI" id="CHEBI:29035"/>
    </ligand>
</feature>
<dbReference type="RefSeq" id="WP_132245712.1">
    <property type="nucleotide sequence ID" value="NZ_SLWV01000014.1"/>
</dbReference>
<evidence type="ECO:0000256" key="3">
    <source>
        <dbReference type="ARBA" id="ARBA00022723"/>
    </source>
</evidence>
<dbReference type="SUPFAM" id="SSF54719">
    <property type="entry name" value="Fe,Mn superoxide dismutase (SOD), C-terminal domain"/>
    <property type="match status" value="1"/>
</dbReference>
<dbReference type="GO" id="GO:0004784">
    <property type="term" value="F:superoxide dismutase activity"/>
    <property type="evidence" value="ECO:0007669"/>
    <property type="project" value="UniProtKB-EC"/>
</dbReference>
<gene>
    <name evidence="7" type="ORF">EV214_11462</name>
</gene>
<dbReference type="OrthoDB" id="9803125at2"/>
<proteinExistence type="inferred from homology"/>
<feature type="binding site" evidence="5">
    <location>
        <position position="75"/>
    </location>
    <ligand>
        <name>Mn(2+)</name>
        <dbReference type="ChEBI" id="CHEBI:29035"/>
    </ligand>
</feature>
<dbReference type="Gene3D" id="3.55.40.20">
    <property type="entry name" value="Iron/manganese superoxide dismutase, C-terminal domain"/>
    <property type="match status" value="1"/>
</dbReference>
<dbReference type="PIRSF" id="PIRSF000349">
    <property type="entry name" value="SODismutase"/>
    <property type="match status" value="1"/>
</dbReference>
<dbReference type="InterPro" id="IPR036314">
    <property type="entry name" value="SOD_C_sf"/>
</dbReference>
<dbReference type="InterPro" id="IPR036324">
    <property type="entry name" value="Mn/Fe_SOD_N_sf"/>
</dbReference>
<comment type="caution">
    <text evidence="7">The sequence shown here is derived from an EMBL/GenBank/DDBJ whole genome shotgun (WGS) entry which is preliminary data.</text>
</comment>
<accession>A0A4R2KMP9</accession>
<evidence type="ECO:0000256" key="2">
    <source>
        <dbReference type="ARBA" id="ARBA00012682"/>
    </source>
</evidence>
<dbReference type="EC" id="1.15.1.1" evidence="2"/>
<dbReference type="InterPro" id="IPR019832">
    <property type="entry name" value="Mn/Fe_SOD_C"/>
</dbReference>
<dbReference type="GO" id="GO:0046872">
    <property type="term" value="F:metal ion binding"/>
    <property type="evidence" value="ECO:0007669"/>
    <property type="project" value="UniProtKB-KW"/>
</dbReference>
<sequence length="214" mass="25353">MRIIVPQKFNFQSVEGISKNQLTQHYQLYKGYVEKINLIWRKLKEEKFTKPNTTYSPYRCLKLGESYALNGVKLHELYFGNLGGDKNKAYGNLLEKIKKDFESFENWRQDFLDAGKSSRGWVVVAFDLIDGQIRNYLCDAHDQGGIWNSLPILVLDVYEHAYMIDFGIDRNKYLNVFMQNIDWEVCEDRYNKILRHLQKTPPIPYPIPIPYWIK</sequence>
<dbReference type="PANTHER" id="PTHR11404">
    <property type="entry name" value="SUPEROXIDE DISMUTASE 2"/>
    <property type="match status" value="1"/>
</dbReference>
<evidence type="ECO:0000256" key="1">
    <source>
        <dbReference type="ARBA" id="ARBA00008714"/>
    </source>
</evidence>
<dbReference type="InterPro" id="IPR001189">
    <property type="entry name" value="Mn/Fe_SOD"/>
</dbReference>
<dbReference type="InterPro" id="IPR050265">
    <property type="entry name" value="Fe/Mn_Superoxide_Dismutase"/>
</dbReference>
<comment type="similarity">
    <text evidence="1">Belongs to the iron/manganese superoxide dismutase family.</text>
</comment>
<dbReference type="AlphaFoldDB" id="A0A4R2KMP9"/>
<dbReference type="PANTHER" id="PTHR11404:SF6">
    <property type="entry name" value="SUPEROXIDE DISMUTASE [MN], MITOCHONDRIAL"/>
    <property type="match status" value="1"/>
</dbReference>
<evidence type="ECO:0000256" key="5">
    <source>
        <dbReference type="PIRSR" id="PIRSR000349-1"/>
    </source>
</evidence>
<keyword evidence="8" id="KW-1185">Reference proteome</keyword>
<feature type="domain" description="Manganese/iron superoxide dismutase C-terminal" evidence="6">
    <location>
        <begin position="91"/>
        <end position="188"/>
    </location>
</feature>
<evidence type="ECO:0000313" key="7">
    <source>
        <dbReference type="EMBL" id="TCO73827.1"/>
    </source>
</evidence>
<dbReference type="Pfam" id="PF02777">
    <property type="entry name" value="Sod_Fe_C"/>
    <property type="match status" value="1"/>
</dbReference>
<dbReference type="SUPFAM" id="SSF46609">
    <property type="entry name" value="Fe,Mn superoxide dismutase (SOD), N-terminal domain"/>
    <property type="match status" value="1"/>
</dbReference>
<reference evidence="7 8" key="1">
    <citation type="submission" date="2019-03" db="EMBL/GenBank/DDBJ databases">
        <title>Genomic Encyclopedia of Type Strains, Phase IV (KMG-IV): sequencing the most valuable type-strain genomes for metagenomic binning, comparative biology and taxonomic classification.</title>
        <authorList>
            <person name="Goeker M."/>
        </authorList>
    </citation>
    <scope>NUCLEOTIDE SEQUENCE [LARGE SCALE GENOMIC DNA]</scope>
    <source>
        <strain evidence="7 8">DSM 102940</strain>
    </source>
</reference>
<keyword evidence="3 5" id="KW-0479">Metal-binding</keyword>
<protein>
    <recommendedName>
        <fullName evidence="2">superoxide dismutase</fullName>
        <ecNumber evidence="2">1.15.1.1</ecNumber>
    </recommendedName>
</protein>